<evidence type="ECO:0000256" key="2">
    <source>
        <dbReference type="ARBA" id="ARBA00022448"/>
    </source>
</evidence>
<dbReference type="GO" id="GO:0055052">
    <property type="term" value="C:ATP-binding cassette (ABC) transporter complex, substrate-binding subunit-containing"/>
    <property type="evidence" value="ECO:0007669"/>
    <property type="project" value="TreeGrafter"/>
</dbReference>
<dbReference type="PANTHER" id="PTHR30061:SF50">
    <property type="entry name" value="MALTOSE_MALTODEXTRIN-BINDING PERIPLASMIC PROTEIN"/>
    <property type="match status" value="1"/>
</dbReference>
<dbReference type="Gene3D" id="3.40.190.10">
    <property type="entry name" value="Periplasmic binding protein-like II"/>
    <property type="match status" value="2"/>
</dbReference>
<organism evidence="4 5">
    <name type="scientific">Calidithermus terrae</name>
    <dbReference type="NCBI Taxonomy" id="1408545"/>
    <lineage>
        <taxon>Bacteria</taxon>
        <taxon>Thermotogati</taxon>
        <taxon>Deinococcota</taxon>
        <taxon>Deinococci</taxon>
        <taxon>Thermales</taxon>
        <taxon>Thermaceae</taxon>
        <taxon>Calidithermus</taxon>
    </lineage>
</organism>
<dbReference type="GO" id="GO:0042956">
    <property type="term" value="P:maltodextrin transmembrane transport"/>
    <property type="evidence" value="ECO:0007669"/>
    <property type="project" value="TreeGrafter"/>
</dbReference>
<dbReference type="GO" id="GO:0015768">
    <property type="term" value="P:maltose transport"/>
    <property type="evidence" value="ECO:0007669"/>
    <property type="project" value="TreeGrafter"/>
</dbReference>
<gene>
    <name evidence="4" type="primary">ugpB_1</name>
    <name evidence="4" type="ORF">Mterra_00043</name>
</gene>
<keyword evidence="5" id="KW-1185">Reference proteome</keyword>
<reference evidence="4 5" key="1">
    <citation type="submission" date="2018-08" db="EMBL/GenBank/DDBJ databases">
        <title>Meiothermus terrae DSM 26712 genome sequencing project.</title>
        <authorList>
            <person name="Da Costa M.S."/>
            <person name="Albuquerque L."/>
            <person name="Raposo P."/>
            <person name="Froufe H.J.C."/>
            <person name="Barroso C.S."/>
            <person name="Egas C."/>
        </authorList>
    </citation>
    <scope>NUCLEOTIDE SEQUENCE [LARGE SCALE GENOMIC DNA]</scope>
    <source>
        <strain evidence="4 5">DSM 26712</strain>
    </source>
</reference>
<keyword evidence="3" id="KW-0732">Signal</keyword>
<evidence type="ECO:0000256" key="3">
    <source>
        <dbReference type="ARBA" id="ARBA00022729"/>
    </source>
</evidence>
<dbReference type="SUPFAM" id="SSF53850">
    <property type="entry name" value="Periplasmic binding protein-like II"/>
    <property type="match status" value="1"/>
</dbReference>
<dbReference type="AlphaFoldDB" id="A0A399F5C6"/>
<accession>A0A399F5C6</accession>
<proteinExistence type="inferred from homology"/>
<dbReference type="Pfam" id="PF13416">
    <property type="entry name" value="SBP_bac_8"/>
    <property type="match status" value="1"/>
</dbReference>
<dbReference type="GO" id="GO:1901982">
    <property type="term" value="F:maltose binding"/>
    <property type="evidence" value="ECO:0007669"/>
    <property type="project" value="TreeGrafter"/>
</dbReference>
<evidence type="ECO:0000313" key="5">
    <source>
        <dbReference type="Proteomes" id="UP000265715"/>
    </source>
</evidence>
<dbReference type="OrthoDB" id="39544at2"/>
<protein>
    <submittedName>
        <fullName evidence="4">sn-glycerol-3-phosphate-binding periplasmic protein UgpB</fullName>
    </submittedName>
</protein>
<dbReference type="PANTHER" id="PTHR30061">
    <property type="entry name" value="MALTOSE-BINDING PERIPLASMIC PROTEIN"/>
    <property type="match status" value="1"/>
</dbReference>
<name>A0A399F5C6_9DEIN</name>
<comment type="similarity">
    <text evidence="1">Belongs to the bacterial solute-binding protein 1 family.</text>
</comment>
<dbReference type="RefSeq" id="WP_119313328.1">
    <property type="nucleotide sequence ID" value="NZ_QXDL01000001.1"/>
</dbReference>
<dbReference type="EMBL" id="QXDL01000001">
    <property type="protein sequence ID" value="RIH90965.1"/>
    <property type="molecule type" value="Genomic_DNA"/>
</dbReference>
<dbReference type="InterPro" id="IPR006059">
    <property type="entry name" value="SBP"/>
</dbReference>
<dbReference type="CDD" id="cd14748">
    <property type="entry name" value="PBP2_UgpB"/>
    <property type="match status" value="1"/>
</dbReference>
<comment type="caution">
    <text evidence="4">The sequence shown here is derived from an EMBL/GenBank/DDBJ whole genome shotgun (WGS) entry which is preliminary data.</text>
</comment>
<keyword evidence="2" id="KW-0813">Transport</keyword>
<evidence type="ECO:0000256" key="1">
    <source>
        <dbReference type="ARBA" id="ARBA00008520"/>
    </source>
</evidence>
<sequence length="404" mass="45366">MRVWKFVVGLGVLLVPFSWAQVEITVWHSVNDPALRQLIQGFNRAQDEVRVEEVYAGDHNELVTRLQAAVAARRQPEVVFLEVTRFGLFAERGVLERLEPYLRSDPALQADLLPAARSVSTYRNRTYVLPLVVVVPVMYYNKALFEQAGLDPARPPRTWGELEAAARRLSREGQWGVNIPGQWVRWAFVKQNGGEWIDEGGRVLINAAPSVAAYEYLLGLVRQGSASREAALKEDVGRQLFYAGRVGVTFDSSGNYGFYAQNVGFELGVAALPCQVKCAAPIGGTAMGMTAAAPPEKKRAAWAFMRYLLHPENNARLVTQSNFMPLRQSTLERPEVQAHFRTNPQWQLFNQQLKVAFPRPRPPAMPAIRLMEETVWQSMVVGQKTPRQALDDFAAEIRRLLAQP</sequence>
<evidence type="ECO:0000313" key="4">
    <source>
        <dbReference type="EMBL" id="RIH90965.1"/>
    </source>
</evidence>
<dbReference type="Proteomes" id="UP000265715">
    <property type="component" value="Unassembled WGS sequence"/>
</dbReference>